<feature type="domain" description="Enoyl reductase (ER)" evidence="1">
    <location>
        <begin position="29"/>
        <end position="339"/>
    </location>
</feature>
<dbReference type="SUPFAM" id="SSF51735">
    <property type="entry name" value="NAD(P)-binding Rossmann-fold domains"/>
    <property type="match status" value="1"/>
</dbReference>
<dbReference type="InterPro" id="IPR051397">
    <property type="entry name" value="Zn-ADH-like_protein"/>
</dbReference>
<name>A0ABN2R654_9MICO</name>
<dbReference type="PANTHER" id="PTHR43677">
    <property type="entry name" value="SHORT-CHAIN DEHYDROGENASE/REDUCTASE"/>
    <property type="match status" value="1"/>
</dbReference>
<evidence type="ECO:0000259" key="1">
    <source>
        <dbReference type="SMART" id="SM00829"/>
    </source>
</evidence>
<comment type="caution">
    <text evidence="2">The sequence shown here is derived from an EMBL/GenBank/DDBJ whole genome shotgun (WGS) entry which is preliminary data.</text>
</comment>
<organism evidence="2 3">
    <name type="scientific">Microbacterium deminutum</name>
    <dbReference type="NCBI Taxonomy" id="344164"/>
    <lineage>
        <taxon>Bacteria</taxon>
        <taxon>Bacillati</taxon>
        <taxon>Actinomycetota</taxon>
        <taxon>Actinomycetes</taxon>
        <taxon>Micrococcales</taxon>
        <taxon>Microbacteriaceae</taxon>
        <taxon>Microbacterium</taxon>
    </lineage>
</organism>
<dbReference type="SMART" id="SM00829">
    <property type="entry name" value="PKS_ER"/>
    <property type="match status" value="1"/>
</dbReference>
<gene>
    <name evidence="2" type="ORF">GCM10009776_28860</name>
</gene>
<dbReference type="Pfam" id="PF00107">
    <property type="entry name" value="ADH_zinc_N"/>
    <property type="match status" value="1"/>
</dbReference>
<dbReference type="InterPro" id="IPR013154">
    <property type="entry name" value="ADH-like_N"/>
</dbReference>
<reference evidence="2 3" key="1">
    <citation type="journal article" date="2019" name="Int. J. Syst. Evol. Microbiol.">
        <title>The Global Catalogue of Microorganisms (GCM) 10K type strain sequencing project: providing services to taxonomists for standard genome sequencing and annotation.</title>
        <authorList>
            <consortium name="The Broad Institute Genomics Platform"/>
            <consortium name="The Broad Institute Genome Sequencing Center for Infectious Disease"/>
            <person name="Wu L."/>
            <person name="Ma J."/>
        </authorList>
    </citation>
    <scope>NUCLEOTIDE SEQUENCE [LARGE SCALE GENOMIC DNA]</scope>
    <source>
        <strain evidence="2 3">JCM 14901</strain>
    </source>
</reference>
<evidence type="ECO:0000313" key="2">
    <source>
        <dbReference type="EMBL" id="GAA1964275.1"/>
    </source>
</evidence>
<evidence type="ECO:0000313" key="3">
    <source>
        <dbReference type="Proteomes" id="UP001499933"/>
    </source>
</evidence>
<dbReference type="RefSeq" id="WP_344095836.1">
    <property type="nucleotide sequence ID" value="NZ_BAAAOG010000006.1"/>
</dbReference>
<dbReference type="Proteomes" id="UP001499933">
    <property type="component" value="Unassembled WGS sequence"/>
</dbReference>
<dbReference type="InterPro" id="IPR013149">
    <property type="entry name" value="ADH-like_C"/>
</dbReference>
<protein>
    <submittedName>
        <fullName evidence="2">Zinc-binding dehydrogenase</fullName>
    </submittedName>
</protein>
<dbReference type="SUPFAM" id="SSF50129">
    <property type="entry name" value="GroES-like"/>
    <property type="match status" value="1"/>
</dbReference>
<dbReference type="InterPro" id="IPR036291">
    <property type="entry name" value="NAD(P)-bd_dom_sf"/>
</dbReference>
<dbReference type="Pfam" id="PF08240">
    <property type="entry name" value="ADH_N"/>
    <property type="match status" value="1"/>
</dbReference>
<sequence>MSETRPQRRGPTEAIVADEVVAAVVDAPGREPRIGSVALPVRMPGSTLIQMVAAPMNPLDLLIASGAFHSARHDEPYVPGSECVGVVVESETFEGGTMVYAECHAAPGAPGAFAARVIVADADVLPLPTGVDPVMAAAVGNSGTAAYMPLVESARLEPGETVMVLGATGAVGQLAIQIARRLGAGRVIGVARTRDALDRLLTIGADAVIELLPDESVDDLADRMRATAGAVDVILDGLYGAPLEAALRVCAPKARVVNIGNLAGATAEVPAGLLRGRQISLTGFAGLHTPLREKVAALSWLWAAVGNGELSLAVRTFPLDELPAAWQAQATSPHAKCVILPAGTSSTDLPATTE</sequence>
<dbReference type="InterPro" id="IPR011032">
    <property type="entry name" value="GroES-like_sf"/>
</dbReference>
<dbReference type="Gene3D" id="3.90.180.10">
    <property type="entry name" value="Medium-chain alcohol dehydrogenases, catalytic domain"/>
    <property type="match status" value="1"/>
</dbReference>
<proteinExistence type="predicted"/>
<dbReference type="Gene3D" id="3.40.50.720">
    <property type="entry name" value="NAD(P)-binding Rossmann-like Domain"/>
    <property type="match status" value="1"/>
</dbReference>
<dbReference type="EMBL" id="BAAAOG010000006">
    <property type="protein sequence ID" value="GAA1964275.1"/>
    <property type="molecule type" value="Genomic_DNA"/>
</dbReference>
<accession>A0ABN2R654</accession>
<dbReference type="PANTHER" id="PTHR43677:SF11">
    <property type="entry name" value="ZINC-CONTAINING ALCOHOL DEHYDROGENASE"/>
    <property type="match status" value="1"/>
</dbReference>
<dbReference type="InterPro" id="IPR020843">
    <property type="entry name" value="ER"/>
</dbReference>
<keyword evidence="3" id="KW-1185">Reference proteome</keyword>